<proteinExistence type="inferred from homology"/>
<accession>A0A6B9G666</accession>
<dbReference type="PROSITE" id="PS00687">
    <property type="entry name" value="ALDEHYDE_DEHYDR_GLU"/>
    <property type="match status" value="1"/>
</dbReference>
<gene>
    <name evidence="6" type="ORF">CUN67_30445</name>
</gene>
<dbReference type="GO" id="GO:0004030">
    <property type="term" value="F:aldehyde dehydrogenase [NAD(P)+] activity"/>
    <property type="evidence" value="ECO:0007669"/>
    <property type="project" value="UniProtKB-ARBA"/>
</dbReference>
<protein>
    <submittedName>
        <fullName evidence="6">Aldehyde dehydrogenase</fullName>
    </submittedName>
</protein>
<evidence type="ECO:0000313" key="6">
    <source>
        <dbReference type="EMBL" id="QGY33231.1"/>
    </source>
</evidence>
<dbReference type="PANTHER" id="PTHR11699">
    <property type="entry name" value="ALDEHYDE DEHYDROGENASE-RELATED"/>
    <property type="match status" value="1"/>
</dbReference>
<evidence type="ECO:0000256" key="4">
    <source>
        <dbReference type="RuleBase" id="RU003345"/>
    </source>
</evidence>
<dbReference type="EMBL" id="CP024770">
    <property type="protein sequence ID" value="QGY33231.1"/>
    <property type="molecule type" value="Genomic_DNA"/>
</dbReference>
<geneLocation type="plasmid" evidence="7">
    <name>pne1b</name>
</geneLocation>
<dbReference type="CDD" id="cd07112">
    <property type="entry name" value="ALDH_GABALDH-PuuC"/>
    <property type="match status" value="1"/>
</dbReference>
<dbReference type="Proteomes" id="UP000502005">
    <property type="component" value="Plasmid pNE1B"/>
</dbReference>
<comment type="similarity">
    <text evidence="1 4">Belongs to the aldehyde dehydrogenase family.</text>
</comment>
<keyword evidence="6" id="KW-0614">Plasmid</keyword>
<evidence type="ECO:0000259" key="5">
    <source>
        <dbReference type="Pfam" id="PF00171"/>
    </source>
</evidence>
<dbReference type="InterPro" id="IPR029510">
    <property type="entry name" value="Ald_DH_CS_GLU"/>
</dbReference>
<evidence type="ECO:0000313" key="7">
    <source>
        <dbReference type="Proteomes" id="UP000502005"/>
    </source>
</evidence>
<evidence type="ECO:0000256" key="3">
    <source>
        <dbReference type="PROSITE-ProRule" id="PRU10007"/>
    </source>
</evidence>
<organism evidence="6 7">
    <name type="scientific">Pantoea cypripedii</name>
    <name type="common">Pectobacterium cypripedii</name>
    <name type="synonym">Erwinia cypripedii</name>
    <dbReference type="NCBI Taxonomy" id="55209"/>
    <lineage>
        <taxon>Bacteria</taxon>
        <taxon>Pseudomonadati</taxon>
        <taxon>Pseudomonadota</taxon>
        <taxon>Gammaproteobacteria</taxon>
        <taxon>Enterobacterales</taxon>
        <taxon>Erwiniaceae</taxon>
        <taxon>Pantoea</taxon>
    </lineage>
</organism>
<dbReference type="InterPro" id="IPR015590">
    <property type="entry name" value="Aldehyde_DH_dom"/>
</dbReference>
<dbReference type="InterPro" id="IPR016163">
    <property type="entry name" value="Ald_DH_C"/>
</dbReference>
<dbReference type="InterPro" id="IPR016162">
    <property type="entry name" value="Ald_DH_N"/>
</dbReference>
<feature type="active site" evidence="3">
    <location>
        <position position="263"/>
    </location>
</feature>
<dbReference type="Pfam" id="PF00171">
    <property type="entry name" value="Aldedh"/>
    <property type="match status" value="1"/>
</dbReference>
<dbReference type="InterPro" id="IPR016161">
    <property type="entry name" value="Ald_DH/histidinol_DH"/>
</dbReference>
<keyword evidence="2 4" id="KW-0560">Oxidoreductase</keyword>
<feature type="domain" description="Aldehyde dehydrogenase" evidence="5">
    <location>
        <begin position="24"/>
        <end position="490"/>
    </location>
</feature>
<dbReference type="Gene3D" id="3.40.309.10">
    <property type="entry name" value="Aldehyde Dehydrogenase, Chain A, domain 2"/>
    <property type="match status" value="1"/>
</dbReference>
<dbReference type="Gene3D" id="3.40.605.10">
    <property type="entry name" value="Aldehyde Dehydrogenase, Chain A, domain 1"/>
    <property type="match status" value="1"/>
</dbReference>
<reference evidence="6 7" key="1">
    <citation type="submission" date="2017-11" db="EMBL/GenBank/DDBJ databases">
        <title>Genome sequence of Pantoea cypripedii NE1.</title>
        <authorList>
            <person name="Nascimento F.X."/>
        </authorList>
    </citation>
    <scope>NUCLEOTIDE SEQUENCE [LARGE SCALE GENOMIC DNA]</scope>
    <source>
        <strain evidence="6 7">NE1</strain>
        <plasmid evidence="7">pne1b</plasmid>
    </source>
</reference>
<dbReference type="AlphaFoldDB" id="A0A6B9G666"/>
<dbReference type="SUPFAM" id="SSF53720">
    <property type="entry name" value="ALDH-like"/>
    <property type="match status" value="1"/>
</dbReference>
<dbReference type="RefSeq" id="WP_208719441.1">
    <property type="nucleotide sequence ID" value="NZ_CP024770.1"/>
</dbReference>
<evidence type="ECO:0000256" key="1">
    <source>
        <dbReference type="ARBA" id="ARBA00009986"/>
    </source>
</evidence>
<dbReference type="FunFam" id="3.40.309.10:FF:000012">
    <property type="entry name" value="Betaine aldehyde dehydrogenase"/>
    <property type="match status" value="1"/>
</dbReference>
<name>A0A6B9G666_PANCY</name>
<dbReference type="FunFam" id="3.40.605.10:FF:000001">
    <property type="entry name" value="Aldehyde dehydrogenase 1"/>
    <property type="match status" value="1"/>
</dbReference>
<sequence>MTAELKKKSQTIEFITKAYIDGRFVDSVSGKTFNTLNPATGKILAKIAECDKADVDIAVAAAKRAFDEGVWSKLAPKARKYAMLKLADLVEENAEELGIIESLDNGKPVADAINADLPDAIETLRWSAEAIDKVYDLASPTASDIVSMIVREPIGVVGVVIPWNFPLPILAMKLGPILATGNSVVIKPAEQTSLSALHFVALCDKAGIPAGVVNIVTGFGETAGKALGVHPDVECLSFTGSTEVGRYFLRYSADSNLKKVMLELGGKSPAIVMDDVKNIQHAVEQVAAGILFGQGENCSAGSRLLIQRGIKDRFMKALLAEFEKWTVGEPFSEETRIGALIEEKHMQRILDYIEQGKQEGARLIMGGERLFSETGGYFIGPTVFDDVTNNMTIAQEEIFGPVLSVITFDTVEEAISIANDTIYGLASSLHTNDLTTAHTVARAIRAGTVSVNCFSEGDQSVPFGGFKQSGFGGREKSIHIFDQYSELKTIWIQLV</sequence>
<evidence type="ECO:0000256" key="2">
    <source>
        <dbReference type="ARBA" id="ARBA00023002"/>
    </source>
</evidence>